<gene>
    <name evidence="3" type="ORF">GA0070617_5154</name>
</gene>
<feature type="compositionally biased region" description="Low complexity" evidence="1">
    <location>
        <begin position="674"/>
        <end position="765"/>
    </location>
</feature>
<feature type="region of interest" description="Disordered" evidence="1">
    <location>
        <begin position="656"/>
        <end position="870"/>
    </location>
</feature>
<accession>A0A1C6VAC0</accession>
<feature type="transmembrane region" description="Helical" evidence="2">
    <location>
        <begin position="120"/>
        <end position="139"/>
    </location>
</feature>
<dbReference type="OrthoDB" id="3331620at2"/>
<keyword evidence="2" id="KW-1133">Transmembrane helix</keyword>
<dbReference type="STRING" id="683228.GA0070617_5154"/>
<evidence type="ECO:0000256" key="1">
    <source>
        <dbReference type="SAM" id="MobiDB-lite"/>
    </source>
</evidence>
<feature type="compositionally biased region" description="Low complexity" evidence="1">
    <location>
        <begin position="571"/>
        <end position="591"/>
    </location>
</feature>
<evidence type="ECO:0000313" key="3">
    <source>
        <dbReference type="EMBL" id="SCL63283.1"/>
    </source>
</evidence>
<feature type="compositionally biased region" description="Basic and acidic residues" evidence="1">
    <location>
        <begin position="816"/>
        <end position="832"/>
    </location>
</feature>
<reference evidence="3 4" key="1">
    <citation type="submission" date="2016-06" db="EMBL/GenBank/DDBJ databases">
        <authorList>
            <person name="Kjaerup R.B."/>
            <person name="Dalgaard T.S."/>
            <person name="Juul-Madsen H.R."/>
        </authorList>
    </citation>
    <scope>NUCLEOTIDE SEQUENCE [LARGE SCALE GENOMIC DNA]</scope>
    <source>
        <strain evidence="3 4">DSM 45577</strain>
    </source>
</reference>
<keyword evidence="2" id="KW-0812">Transmembrane</keyword>
<feature type="transmembrane region" description="Helical" evidence="2">
    <location>
        <begin position="85"/>
        <end position="108"/>
    </location>
</feature>
<name>A0A1C6VAC0_9ACTN</name>
<keyword evidence="4" id="KW-1185">Reference proteome</keyword>
<evidence type="ECO:0000313" key="4">
    <source>
        <dbReference type="Proteomes" id="UP000198937"/>
    </source>
</evidence>
<feature type="region of interest" description="Disordered" evidence="1">
    <location>
        <begin position="304"/>
        <end position="635"/>
    </location>
</feature>
<dbReference type="Proteomes" id="UP000198937">
    <property type="component" value="Unassembled WGS sequence"/>
</dbReference>
<feature type="compositionally biased region" description="Polar residues" evidence="1">
    <location>
        <begin position="388"/>
        <end position="405"/>
    </location>
</feature>
<dbReference type="RefSeq" id="WP_091443929.1">
    <property type="nucleotide sequence ID" value="NZ_BMMJ01000012.1"/>
</dbReference>
<feature type="compositionally biased region" description="Low complexity" evidence="1">
    <location>
        <begin position="433"/>
        <end position="468"/>
    </location>
</feature>
<feature type="transmembrane region" description="Helical" evidence="2">
    <location>
        <begin position="256"/>
        <end position="278"/>
    </location>
</feature>
<feature type="compositionally biased region" description="Low complexity" evidence="1">
    <location>
        <begin position="316"/>
        <end position="352"/>
    </location>
</feature>
<feature type="transmembrane region" description="Helical" evidence="2">
    <location>
        <begin position="146"/>
        <end position="170"/>
    </location>
</feature>
<feature type="transmembrane region" description="Helical" evidence="2">
    <location>
        <begin position="223"/>
        <end position="244"/>
    </location>
</feature>
<organism evidence="3 4">
    <name type="scientific">Micromonospora yangpuensis</name>
    <dbReference type="NCBI Taxonomy" id="683228"/>
    <lineage>
        <taxon>Bacteria</taxon>
        <taxon>Bacillati</taxon>
        <taxon>Actinomycetota</taxon>
        <taxon>Actinomycetes</taxon>
        <taxon>Micromonosporales</taxon>
        <taxon>Micromonosporaceae</taxon>
        <taxon>Micromonospora</taxon>
    </lineage>
</organism>
<dbReference type="AlphaFoldDB" id="A0A1C6VAC0"/>
<protein>
    <submittedName>
        <fullName evidence="3">Uncharacterized protein</fullName>
    </submittedName>
</protein>
<feature type="compositionally biased region" description="Low complexity" evidence="1">
    <location>
        <begin position="516"/>
        <end position="538"/>
    </location>
</feature>
<keyword evidence="2" id="KW-0472">Membrane</keyword>
<sequence length="870" mass="86512">MAFRTWGRLLLAAVGVSVLTGAGQLGIGYAFGIIRLTGVPVGDTVNRWPAQLVWVGWCAALAAAAGAALADRLRRGRGLPASTPVHLSIAGVAGLGALVVAPLCMQPARSARLDGVDPVWAVAVCAVLGAVVGTAAALARQLHPPLGWNVASTAGLLWLLALLSVVPSIFTTGPLTTVRLGVLEPSWLDAAAAQRLAPLLLPVLALLVGATTGGLARRHGHPPLVGVTTGVAGPVLVAGAYLAAGSGAAVDRYQAAPYLGALIAVATGALGATAAALLPWPPTAAWRPALATARRPWSAFATRSGQAIEPTDILQPLPTATDPPTGPTTAAGTDSPADLVTVGTGSGRSTGTAIGDDPALGTGEGPGPGPRSGDPSVRPAPAHWDWPTSASTVTPRPTHTASSPESPTPAAHFPPAGEAVTSGTSDSAAVAGEVTISATTTSEATISEPPTTESPAPESAAPVFPAPESLREGPTGGEPTAPVSPAPESLRKGPTDGEPTGDGSPVSGAPMPAEPTLTDATLTDATLTDATLTDATLAGPGTVEEPATEPATSGIAAAEADTVDPGAVKPTVAGTAATESATSAEVSAGAATDDDRSPAAATAGFFSGPVSTPGPVDELDRPELTWPAPTGVPLEPADAAEVAPYPRHQVARLPDLSGVSSWNAFVPPRRTEWRTTTPDATVPGTTVPGTSSPDTTLPGTSSPDTTSADATSAGSTPPKAATPLAGPAAGSAPAVPGTPTQRPAEPGTPGTATGATDTATGTAETSVGPRTGRTTVAGARAGESDTADAATEQDSDVDSGTGRFRNRRGLFGLIRNRTEKAASADQPDERAEPALPAPDEEYVDWVAGLSRPAPEDGQRSLRSPGRHHRD</sequence>
<dbReference type="EMBL" id="FMIA01000002">
    <property type="protein sequence ID" value="SCL63283.1"/>
    <property type="molecule type" value="Genomic_DNA"/>
</dbReference>
<evidence type="ECO:0000256" key="2">
    <source>
        <dbReference type="SAM" id="Phobius"/>
    </source>
</evidence>
<proteinExistence type="predicted"/>
<feature type="transmembrane region" description="Helical" evidence="2">
    <location>
        <begin position="54"/>
        <end position="73"/>
    </location>
</feature>